<comment type="caution">
    <text evidence="3">The sequence shown here is derived from an EMBL/GenBank/DDBJ whole genome shotgun (WGS) entry which is preliminary data.</text>
</comment>
<comment type="similarity">
    <text evidence="1">Belongs to the CvfB family.</text>
</comment>
<sequence length="279" mass="32057">MIELGKMQTLTVLRIKDFGVYLGHEGEKESVLLPRKQVPQGTKEGDEIEVFVYKDSMDRIISTTRRPLLVMDEMAVLTVKEKTRIGAFLDWGLEKDLLLPFKEQTVPVRRGEHCLVALYLDKSKRLCATMKVYERLHSDSPYQKGDQVTGTVYRVNPEIGVFVAVDNRYFGLIPKKEIYDNYRTGDQVNARVTEVRSDGKLNLAVRDKAYLQMDTDSETILNAMESFGGYLPFGEKAEPDKIKRELKMSKNAFKRALGHLLKEGKIEIGENRIEYRKEK</sequence>
<dbReference type="GO" id="GO:0003676">
    <property type="term" value="F:nucleic acid binding"/>
    <property type="evidence" value="ECO:0007669"/>
    <property type="project" value="InterPro"/>
</dbReference>
<dbReference type="PROSITE" id="PS50126">
    <property type="entry name" value="S1"/>
    <property type="match status" value="1"/>
</dbReference>
<dbReference type="InterPro" id="IPR014464">
    <property type="entry name" value="CvfB_fam"/>
</dbReference>
<dbReference type="AlphaFoldDB" id="A0AAE3JD66"/>
<dbReference type="EMBL" id="JAJEQN010000033">
    <property type="protein sequence ID" value="MCC2222353.1"/>
    <property type="molecule type" value="Genomic_DNA"/>
</dbReference>
<dbReference type="Pfam" id="PF21543">
    <property type="entry name" value="CvfB_2nd"/>
    <property type="match status" value="1"/>
</dbReference>
<dbReference type="PANTHER" id="PTHR37296:SF1">
    <property type="entry name" value="CONSERVED VIRULENCE FACTOR B"/>
    <property type="match status" value="1"/>
</dbReference>
<dbReference type="Gene3D" id="2.40.50.140">
    <property type="entry name" value="Nucleic acid-binding proteins"/>
    <property type="match status" value="2"/>
</dbReference>
<evidence type="ECO:0000256" key="1">
    <source>
        <dbReference type="PIRNR" id="PIRNR012524"/>
    </source>
</evidence>
<feature type="domain" description="S1 motif" evidence="2">
    <location>
        <begin position="145"/>
        <end position="206"/>
    </location>
</feature>
<dbReference type="InterPro" id="IPR048587">
    <property type="entry name" value="CvfB_S1_3rd"/>
</dbReference>
<dbReference type="PANTHER" id="PTHR37296">
    <property type="entry name" value="CONSERVED VIRULENCE FACTOR B"/>
    <property type="match status" value="1"/>
</dbReference>
<dbReference type="SMART" id="SM00316">
    <property type="entry name" value="S1"/>
    <property type="match status" value="2"/>
</dbReference>
<proteinExistence type="inferred from homology"/>
<dbReference type="Gene3D" id="1.10.10.10">
    <property type="entry name" value="Winged helix-like DNA-binding domain superfamily/Winged helix DNA-binding domain"/>
    <property type="match status" value="1"/>
</dbReference>
<dbReference type="Proteomes" id="UP001198200">
    <property type="component" value="Unassembled WGS sequence"/>
</dbReference>
<organism evidence="3 4">
    <name type="scientific">Anthropogastromicrobium aceti</name>
    <dbReference type="NCBI Taxonomy" id="2981768"/>
    <lineage>
        <taxon>Bacteria</taxon>
        <taxon>Bacillati</taxon>
        <taxon>Bacillota</taxon>
        <taxon>Clostridia</taxon>
        <taxon>Lachnospirales</taxon>
        <taxon>Lachnospiraceae</taxon>
        <taxon>Anthropogastromicrobium</taxon>
    </lineage>
</organism>
<dbReference type="InterPro" id="IPR036388">
    <property type="entry name" value="WH-like_DNA-bd_sf"/>
</dbReference>
<dbReference type="PIRSF" id="PIRSF012524">
    <property type="entry name" value="YitL_S1"/>
    <property type="match status" value="1"/>
</dbReference>
<dbReference type="SUPFAM" id="SSF50249">
    <property type="entry name" value="Nucleic acid-binding proteins"/>
    <property type="match status" value="1"/>
</dbReference>
<evidence type="ECO:0000259" key="2">
    <source>
        <dbReference type="PROSITE" id="PS50126"/>
    </source>
</evidence>
<name>A0AAE3JD66_9FIRM</name>
<dbReference type="InterPro" id="IPR012340">
    <property type="entry name" value="NA-bd_OB-fold"/>
</dbReference>
<gene>
    <name evidence="3" type="ORF">LKD48_12035</name>
</gene>
<accession>A0AAE3JD66</accession>
<protein>
    <submittedName>
        <fullName evidence="3">S1 RNA-binding domain-containing protein</fullName>
    </submittedName>
</protein>
<keyword evidence="4" id="KW-1185">Reference proteome</keyword>
<dbReference type="Pfam" id="PF17783">
    <property type="entry name" value="WHD_CvfB"/>
    <property type="match status" value="1"/>
</dbReference>
<evidence type="ECO:0000313" key="3">
    <source>
        <dbReference type="EMBL" id="MCC2222353.1"/>
    </source>
</evidence>
<dbReference type="InterPro" id="IPR003029">
    <property type="entry name" value="S1_domain"/>
</dbReference>
<reference evidence="3 4" key="1">
    <citation type="submission" date="2021-10" db="EMBL/GenBank/DDBJ databases">
        <title>Anaerobic single-cell dispensing facilitates the cultivation of human gut bacteria.</title>
        <authorList>
            <person name="Afrizal A."/>
        </authorList>
    </citation>
    <scope>NUCLEOTIDE SEQUENCE [LARGE SCALE GENOMIC DNA]</scope>
    <source>
        <strain evidence="3 4">CLA-AA-H224</strain>
    </source>
</reference>
<evidence type="ECO:0000313" key="4">
    <source>
        <dbReference type="Proteomes" id="UP001198200"/>
    </source>
</evidence>
<dbReference type="Pfam" id="PF13509">
    <property type="entry name" value="S1_2"/>
    <property type="match status" value="2"/>
</dbReference>
<dbReference type="InterPro" id="IPR039566">
    <property type="entry name" value="CvfB_S1_st"/>
</dbReference>
<dbReference type="InterPro" id="IPR040764">
    <property type="entry name" value="CvfB_WH"/>
</dbReference>
<dbReference type="RefSeq" id="WP_118615483.1">
    <property type="nucleotide sequence ID" value="NZ_JAJEQN010000033.1"/>
</dbReference>